<dbReference type="OMA" id="NDVSWTF"/>
<gene>
    <name evidence="2" type="ORF">J056_002052</name>
</gene>
<dbReference type="SUPFAM" id="SSF53474">
    <property type="entry name" value="alpha/beta-Hydrolases"/>
    <property type="match status" value="1"/>
</dbReference>
<dbReference type="Pfam" id="PF12146">
    <property type="entry name" value="Hydrolase_4"/>
    <property type="match status" value="2"/>
</dbReference>
<evidence type="ECO:0000313" key="2">
    <source>
        <dbReference type="EMBL" id="EOR03974.1"/>
    </source>
</evidence>
<organism evidence="2 3">
    <name type="scientific">Wallemia ichthyophaga (strain EXF-994 / CBS 113033)</name>
    <dbReference type="NCBI Taxonomy" id="1299270"/>
    <lineage>
        <taxon>Eukaryota</taxon>
        <taxon>Fungi</taxon>
        <taxon>Dikarya</taxon>
        <taxon>Basidiomycota</taxon>
        <taxon>Wallemiomycotina</taxon>
        <taxon>Wallemiomycetes</taxon>
        <taxon>Wallemiales</taxon>
        <taxon>Wallemiaceae</taxon>
        <taxon>Wallemia</taxon>
    </lineage>
</organism>
<name>R9AP14_WALI9</name>
<dbReference type="HOGENOM" id="CLU_026209_12_0_1"/>
<evidence type="ECO:0000259" key="1">
    <source>
        <dbReference type="Pfam" id="PF12146"/>
    </source>
</evidence>
<reference evidence="3" key="1">
    <citation type="journal article" date="2013" name="BMC Genomics">
        <title>Genome and transcriptome sequencing of the halophilic fungus Wallemia ichthyophaga: haloadaptations present and absent.</title>
        <authorList>
            <person name="Zajc J."/>
            <person name="Liu Y."/>
            <person name="Dai W."/>
            <person name="Yang Z."/>
            <person name="Hu J."/>
            <person name="Gostincar C."/>
            <person name="Gunde-Cimerman N."/>
        </authorList>
    </citation>
    <scope>NUCLEOTIDE SEQUENCE [LARGE SCALE GENOMIC DNA]</scope>
    <source>
        <strain evidence="3">EXF-994 / CBS 113033</strain>
    </source>
</reference>
<dbReference type="GeneID" id="20375004"/>
<dbReference type="PANTHER" id="PTHR11614">
    <property type="entry name" value="PHOSPHOLIPASE-RELATED"/>
    <property type="match status" value="1"/>
</dbReference>
<dbReference type="Proteomes" id="UP000014064">
    <property type="component" value="Unassembled WGS sequence"/>
</dbReference>
<accession>R9AP14</accession>
<keyword evidence="3" id="KW-1185">Reference proteome</keyword>
<protein>
    <submittedName>
        <fullName evidence="2">Monoglyceride lipase</fullName>
    </submittedName>
</protein>
<dbReference type="KEGG" id="wic:J056_002052"/>
<proteinExistence type="predicted"/>
<dbReference type="InterPro" id="IPR051044">
    <property type="entry name" value="MAG_DAG_Lipase"/>
</dbReference>
<sequence length="327" mass="35755">MGEALGRSHEIALTQGELDEARLSHQDSWVTFQTFEKARRAPGDVDADLLLVHGYGDYGGKWVANAAEFVRRGYRVVALDLPGHGRSSGLHVFVPSCNILTRALASVVEDIYPPNKQLFLMGHSLGGFLAINYALQYPPAQKGGKSESDSHSHSHSLLTPQRPHLAGVYALSPMLGISPETRPPWVVETVARMLASLIGHVPLIRSDGSLKTEDARVIAETLSDIRVYQGALRIGTGLALLSGVESINRDVSKLNTPLRICHGDADRVTLCDASRQFVARADNTRGDKSLRIMHDVNHVMLADRPTPLSREVVNDAIAWMDQYCGRV</sequence>
<dbReference type="Gene3D" id="3.40.50.1820">
    <property type="entry name" value="alpha/beta hydrolase"/>
    <property type="match status" value="1"/>
</dbReference>
<dbReference type="RefSeq" id="XP_009266191.1">
    <property type="nucleotide sequence ID" value="XM_009267916.1"/>
</dbReference>
<dbReference type="STRING" id="1299270.R9AP14"/>
<dbReference type="InterPro" id="IPR022742">
    <property type="entry name" value="Hydrolase_4"/>
</dbReference>
<dbReference type="InterPro" id="IPR029058">
    <property type="entry name" value="AB_hydrolase_fold"/>
</dbReference>
<dbReference type="eggNOG" id="KOG1455">
    <property type="taxonomic scope" value="Eukaryota"/>
</dbReference>
<dbReference type="OrthoDB" id="10249433at2759"/>
<dbReference type="InterPro" id="IPR000073">
    <property type="entry name" value="AB_hydrolase_1"/>
</dbReference>
<dbReference type="AlphaFoldDB" id="R9AP14"/>
<feature type="domain" description="Serine aminopeptidase S33" evidence="1">
    <location>
        <begin position="45"/>
        <end position="141"/>
    </location>
</feature>
<evidence type="ECO:0000313" key="3">
    <source>
        <dbReference type="Proteomes" id="UP000014064"/>
    </source>
</evidence>
<feature type="domain" description="Serine aminopeptidase S33" evidence="1">
    <location>
        <begin position="160"/>
        <end position="304"/>
    </location>
</feature>
<dbReference type="EMBL" id="KE007225">
    <property type="protein sequence ID" value="EOR03974.1"/>
    <property type="molecule type" value="Genomic_DNA"/>
</dbReference>
<dbReference type="PRINTS" id="PR00111">
    <property type="entry name" value="ABHYDROLASE"/>
</dbReference>